<feature type="coiled-coil region" evidence="4">
    <location>
        <begin position="580"/>
        <end position="607"/>
    </location>
</feature>
<dbReference type="SMART" id="SM00283">
    <property type="entry name" value="MA"/>
    <property type="match status" value="1"/>
</dbReference>
<feature type="domain" description="HAMP" evidence="8">
    <location>
        <begin position="437"/>
        <end position="490"/>
    </location>
</feature>
<evidence type="ECO:0000256" key="4">
    <source>
        <dbReference type="SAM" id="Coils"/>
    </source>
</evidence>
<keyword evidence="6" id="KW-1133">Transmembrane helix</keyword>
<dbReference type="SMART" id="SM00304">
    <property type="entry name" value="HAMP"/>
    <property type="match status" value="2"/>
</dbReference>
<evidence type="ECO:0000259" key="7">
    <source>
        <dbReference type="PROSITE" id="PS50111"/>
    </source>
</evidence>
<gene>
    <name evidence="9" type="ORF">AMS69_10605</name>
</gene>
<dbReference type="SUPFAM" id="SSF58104">
    <property type="entry name" value="Methyl-accepting chemotaxis protein (MCP) signaling domain"/>
    <property type="match status" value="1"/>
</dbReference>
<dbReference type="Proteomes" id="UP000037729">
    <property type="component" value="Unassembled WGS sequence"/>
</dbReference>
<feature type="domain" description="Methyl-accepting transducer" evidence="7">
    <location>
        <begin position="509"/>
        <end position="745"/>
    </location>
</feature>
<evidence type="ECO:0000313" key="10">
    <source>
        <dbReference type="Proteomes" id="UP000037729"/>
    </source>
</evidence>
<dbReference type="GO" id="GO:0004888">
    <property type="term" value="F:transmembrane signaling receptor activity"/>
    <property type="evidence" value="ECO:0007669"/>
    <property type="project" value="InterPro"/>
</dbReference>
<evidence type="ECO:0000259" key="8">
    <source>
        <dbReference type="PROSITE" id="PS50885"/>
    </source>
</evidence>
<keyword evidence="6" id="KW-0812">Transmembrane</keyword>
<dbReference type="PANTHER" id="PTHR32089">
    <property type="entry name" value="METHYL-ACCEPTING CHEMOTAXIS PROTEIN MCPB"/>
    <property type="match status" value="1"/>
</dbReference>
<name>A0A0M9AJS6_9EURY</name>
<dbReference type="Pfam" id="PF00015">
    <property type="entry name" value="MCPsignal"/>
    <property type="match status" value="1"/>
</dbReference>
<reference evidence="9 10" key="1">
    <citation type="submission" date="2015-08" db="EMBL/GenBank/DDBJ databases">
        <title>Genomes of Isolates from Cabo Rojo, PR.</title>
        <authorList>
            <person name="Sanchez-Nieves R.L."/>
            <person name="Montalvo-Rodriguez R."/>
        </authorList>
    </citation>
    <scope>NUCLEOTIDE SEQUENCE [LARGE SCALE GENOMIC DNA]</scope>
    <source>
        <strain evidence="9 10">SL3</strain>
    </source>
</reference>
<keyword evidence="10" id="KW-1185">Reference proteome</keyword>
<dbReference type="PROSITE" id="PS50885">
    <property type="entry name" value="HAMP"/>
    <property type="match status" value="2"/>
</dbReference>
<dbReference type="GO" id="GO:0007165">
    <property type="term" value="P:signal transduction"/>
    <property type="evidence" value="ECO:0007669"/>
    <property type="project" value="UniProtKB-KW"/>
</dbReference>
<evidence type="ECO:0000256" key="5">
    <source>
        <dbReference type="SAM" id="MobiDB-lite"/>
    </source>
</evidence>
<evidence type="ECO:0000313" key="9">
    <source>
        <dbReference type="EMBL" id="KOX92898.1"/>
    </source>
</evidence>
<dbReference type="SUPFAM" id="SSF158472">
    <property type="entry name" value="HAMP domain-like"/>
    <property type="match status" value="1"/>
</dbReference>
<feature type="region of interest" description="Disordered" evidence="5">
    <location>
        <begin position="792"/>
        <end position="817"/>
    </location>
</feature>
<dbReference type="EMBL" id="LIUF01000003">
    <property type="protein sequence ID" value="KOX92898.1"/>
    <property type="molecule type" value="Genomic_DNA"/>
</dbReference>
<organism evidence="9 10">
    <name type="scientific">Haloarcula rubripromontorii</name>
    <dbReference type="NCBI Taxonomy" id="1705562"/>
    <lineage>
        <taxon>Archaea</taxon>
        <taxon>Methanobacteriati</taxon>
        <taxon>Methanobacteriota</taxon>
        <taxon>Stenosarchaea group</taxon>
        <taxon>Halobacteria</taxon>
        <taxon>Halobacteriales</taxon>
        <taxon>Haloarculaceae</taxon>
        <taxon>Haloarcula</taxon>
    </lineage>
</organism>
<dbReference type="CDD" id="cd06225">
    <property type="entry name" value="HAMP"/>
    <property type="match status" value="2"/>
</dbReference>
<evidence type="ECO:0000256" key="1">
    <source>
        <dbReference type="ARBA" id="ARBA00023224"/>
    </source>
</evidence>
<keyword evidence="4" id="KW-0175">Coiled coil</keyword>
<sequence length="817" mass="86103">MSSLPSRMVQATERALPDVIRRRYAAKFGVLLLGVVVILALGGAAIHLDTGSLVESQTEEQILGVAESQSSSVSSWVSNKQSTAAFLAASIGDRSESTSDTEHQRWLEQKLIGLPGDVRALHYVDAADGTVTASTDDDLNGVALSDVDDPWTDASGAVVSSGPTGTSEAYQSGNESVIAFVQPVSGSDEYVVLTASLEARSHEFTSPFATGDVKVVGSDGQIILDNRKSSILEEYAATGDATDTSVEAALNGETGYKSVSARTGMEDGQYVMAYTPVTGTEWALLYHVPQDRAFALQSAVSQNIALLLALAVGALFVVGVTIGRGTANALARVAESAEDIAAGEINSTLPETTRVDEMGQLYDSFASMQAYLTTAADQADALAAKRFDDPALEESIPGEFGAALEEMGEDIQTLITDVEAARDEAEAAKEDAESMAAALEAKAAEFSKVMDKSADGDLTQRMATDSDYDAMVDIAESFNEMIAELERTVNRIEGFAGTVDSSTETISASAQEVRSASESVSESVQQIAEGADEQNRNIQQVSDEMTDLSATVEEITSSTDEVASKSQQAVNDGESGREYAEQAAAEIEALERKSTEAIEQVESLAEEMERIGEVTTLIDEIAEQTNMLALNANIEAARAGEAGEGFAVVAREIKTLAEETQEATTDIESMIDDIRSRTDTTVEDMQEMGESVDTGKETVENATDALTSIVQQVNEANDGVQAISDATDEQAASMEEVVSMAEEVGSISEETSAEAENVAASAEEQTASITEVTEKIQSLSSQATDLKELIDQFETSDAGDGSDLGTHGAGGTALTDD</sequence>
<comment type="similarity">
    <text evidence="2">Belongs to the methyl-accepting chemotaxis (MCP) protein family.</text>
</comment>
<feature type="domain" description="HAMP" evidence="8">
    <location>
        <begin position="324"/>
        <end position="377"/>
    </location>
</feature>
<dbReference type="InterPro" id="IPR004090">
    <property type="entry name" value="Chemotax_Me-accpt_rcpt"/>
</dbReference>
<dbReference type="Gene3D" id="3.30.450.20">
    <property type="entry name" value="PAS domain"/>
    <property type="match status" value="1"/>
</dbReference>
<dbReference type="PATRIC" id="fig|1705562.3.peg.299"/>
<feature type="transmembrane region" description="Helical" evidence="6">
    <location>
        <begin position="28"/>
        <end position="48"/>
    </location>
</feature>
<dbReference type="GO" id="GO:0016020">
    <property type="term" value="C:membrane"/>
    <property type="evidence" value="ECO:0007669"/>
    <property type="project" value="InterPro"/>
</dbReference>
<feature type="compositionally biased region" description="Low complexity" evidence="5">
    <location>
        <begin position="514"/>
        <end position="526"/>
    </location>
</feature>
<feature type="region of interest" description="Disordered" evidence="5">
    <location>
        <begin position="514"/>
        <end position="536"/>
    </location>
</feature>
<evidence type="ECO:0000256" key="2">
    <source>
        <dbReference type="ARBA" id="ARBA00029447"/>
    </source>
</evidence>
<dbReference type="PANTHER" id="PTHR32089:SF112">
    <property type="entry name" value="LYSOZYME-LIKE PROTEIN-RELATED"/>
    <property type="match status" value="1"/>
</dbReference>
<dbReference type="AlphaFoldDB" id="A0A0M9AJS6"/>
<dbReference type="InterPro" id="IPR003660">
    <property type="entry name" value="HAMP_dom"/>
</dbReference>
<dbReference type="RefSeq" id="WP_053968047.1">
    <property type="nucleotide sequence ID" value="NZ_LIUF01000003.1"/>
</dbReference>
<dbReference type="InterPro" id="IPR004089">
    <property type="entry name" value="MCPsignal_dom"/>
</dbReference>
<dbReference type="Gene3D" id="1.10.287.950">
    <property type="entry name" value="Methyl-accepting chemotaxis protein"/>
    <property type="match status" value="1"/>
</dbReference>
<dbReference type="OrthoDB" id="8523at2157"/>
<feature type="compositionally biased region" description="Polar residues" evidence="5">
    <location>
        <begin position="557"/>
        <end position="570"/>
    </location>
</feature>
<keyword evidence="6" id="KW-0472">Membrane</keyword>
<dbReference type="PRINTS" id="PR00260">
    <property type="entry name" value="CHEMTRNSDUCR"/>
</dbReference>
<protein>
    <submittedName>
        <fullName evidence="9">Chemotaxis protein</fullName>
    </submittedName>
</protein>
<dbReference type="CDD" id="cd11386">
    <property type="entry name" value="MCP_signal"/>
    <property type="match status" value="1"/>
</dbReference>
<keyword evidence="1 3" id="KW-0807">Transducer</keyword>
<dbReference type="Gene3D" id="6.10.340.10">
    <property type="match status" value="1"/>
</dbReference>
<proteinExistence type="inferred from homology"/>
<dbReference type="PROSITE" id="PS50111">
    <property type="entry name" value="CHEMOTAXIS_TRANSDUC_2"/>
    <property type="match status" value="1"/>
</dbReference>
<dbReference type="GO" id="GO:0006935">
    <property type="term" value="P:chemotaxis"/>
    <property type="evidence" value="ECO:0007669"/>
    <property type="project" value="InterPro"/>
</dbReference>
<evidence type="ECO:0000256" key="6">
    <source>
        <dbReference type="SAM" id="Phobius"/>
    </source>
</evidence>
<feature type="coiled-coil region" evidence="4">
    <location>
        <begin position="404"/>
        <end position="449"/>
    </location>
</feature>
<accession>A0A0M9AJS6</accession>
<dbReference type="STRING" id="1705562.AMS69_10605"/>
<feature type="region of interest" description="Disordered" evidence="5">
    <location>
        <begin position="557"/>
        <end position="576"/>
    </location>
</feature>
<comment type="caution">
    <text evidence="9">The sequence shown here is derived from an EMBL/GenBank/DDBJ whole genome shotgun (WGS) entry which is preliminary data.</text>
</comment>
<dbReference type="Pfam" id="PF00672">
    <property type="entry name" value="HAMP"/>
    <property type="match status" value="1"/>
</dbReference>
<evidence type="ECO:0000256" key="3">
    <source>
        <dbReference type="PROSITE-ProRule" id="PRU00284"/>
    </source>
</evidence>